<sequence>MSRRGGTATRATRKPVIVLAGEDGNDRQCLRIVLEASHPETRGRIVEINEQVRLRQASSGNLAARVDKLARLAEARATREQAGIAAFFVHEDFDGVDCPSRGEVRERVQHALSRRVDNAHYVLATWEVEAWLLQFPRAITATCSSWSVPKRYLGRDTARIGDPKQVMLREIGRSGAPRYRESDAPKVLAKAVELGEFRTPSGTNVSWSELGTSIAGLAFDA</sequence>
<comment type="caution">
    <text evidence="1">The sequence shown here is derived from an EMBL/GenBank/DDBJ whole genome shotgun (WGS) entry which is preliminary data.</text>
</comment>
<protein>
    <recommendedName>
        <fullName evidence="3">DUF4276 family protein</fullName>
    </recommendedName>
</protein>
<reference evidence="1 2" key="1">
    <citation type="submission" date="2017-06" db="EMBL/GenBank/DDBJ databases">
        <title>Cultured bacterium strain Saccharothrix yanglingensis Hhs.015.</title>
        <authorList>
            <person name="Xia Y."/>
        </authorList>
    </citation>
    <scope>NUCLEOTIDE SEQUENCE [LARGE SCALE GENOMIC DNA]</scope>
    <source>
        <strain evidence="1 2">Hhs.015</strain>
    </source>
</reference>
<evidence type="ECO:0000313" key="1">
    <source>
        <dbReference type="EMBL" id="MDQ2585947.1"/>
    </source>
</evidence>
<gene>
    <name evidence="1" type="ORF">CKY47_18525</name>
</gene>
<dbReference type="EMBL" id="NSDM01000007">
    <property type="protein sequence ID" value="MDQ2585947.1"/>
    <property type="molecule type" value="Genomic_DNA"/>
</dbReference>
<evidence type="ECO:0000313" key="2">
    <source>
        <dbReference type="Proteomes" id="UP001225605"/>
    </source>
</evidence>
<evidence type="ECO:0008006" key="3">
    <source>
        <dbReference type="Google" id="ProtNLM"/>
    </source>
</evidence>
<name>A0ABU0X2V3_9PSEU</name>
<dbReference type="Proteomes" id="UP001225605">
    <property type="component" value="Unassembled WGS sequence"/>
</dbReference>
<proteinExistence type="predicted"/>
<keyword evidence="2" id="KW-1185">Reference proteome</keyword>
<organism evidence="1 2">
    <name type="scientific">Saccharothrix yanglingensis</name>
    <dbReference type="NCBI Taxonomy" id="659496"/>
    <lineage>
        <taxon>Bacteria</taxon>
        <taxon>Bacillati</taxon>
        <taxon>Actinomycetota</taxon>
        <taxon>Actinomycetes</taxon>
        <taxon>Pseudonocardiales</taxon>
        <taxon>Pseudonocardiaceae</taxon>
        <taxon>Saccharothrix</taxon>
    </lineage>
</organism>
<accession>A0ABU0X2V3</accession>